<proteinExistence type="predicted"/>
<dbReference type="AlphaFoldDB" id="A0A0W8G0D0"/>
<sequence length="39" mass="4100">MSSNTGFTINTGGSLTGEMLKETVSFTVSPDKSKTETSK</sequence>
<gene>
    <name evidence="1" type="ORF">ASZ90_003594</name>
</gene>
<dbReference type="EMBL" id="LNQE01000438">
    <property type="protein sequence ID" value="KUG26565.1"/>
    <property type="molecule type" value="Genomic_DNA"/>
</dbReference>
<organism evidence="1">
    <name type="scientific">hydrocarbon metagenome</name>
    <dbReference type="NCBI Taxonomy" id="938273"/>
    <lineage>
        <taxon>unclassified sequences</taxon>
        <taxon>metagenomes</taxon>
        <taxon>ecological metagenomes</taxon>
    </lineage>
</organism>
<comment type="caution">
    <text evidence="1">The sequence shown here is derived from an EMBL/GenBank/DDBJ whole genome shotgun (WGS) entry which is preliminary data.</text>
</comment>
<name>A0A0W8G0D0_9ZZZZ</name>
<protein>
    <submittedName>
        <fullName evidence="1">Uncharacterized protein</fullName>
    </submittedName>
</protein>
<evidence type="ECO:0000313" key="1">
    <source>
        <dbReference type="EMBL" id="KUG26565.1"/>
    </source>
</evidence>
<accession>A0A0W8G0D0</accession>
<reference evidence="1" key="1">
    <citation type="journal article" date="2015" name="Proc. Natl. Acad. Sci. U.S.A.">
        <title>Networks of energetic and metabolic interactions define dynamics in microbial communities.</title>
        <authorList>
            <person name="Embree M."/>
            <person name="Liu J.K."/>
            <person name="Al-Bassam M.M."/>
            <person name="Zengler K."/>
        </authorList>
    </citation>
    <scope>NUCLEOTIDE SEQUENCE</scope>
</reference>